<dbReference type="PANTHER" id="PTHR10587">
    <property type="entry name" value="GLYCOSYL TRANSFERASE-RELATED"/>
    <property type="match status" value="1"/>
</dbReference>
<dbReference type="CDD" id="cd12215">
    <property type="entry name" value="ChiC_BD"/>
    <property type="match status" value="1"/>
</dbReference>
<dbReference type="CDD" id="cd10917">
    <property type="entry name" value="CE4_NodB_like_6s_7s"/>
    <property type="match status" value="1"/>
</dbReference>
<dbReference type="GO" id="GO:0004553">
    <property type="term" value="F:hydrolase activity, hydrolyzing O-glycosyl compounds"/>
    <property type="evidence" value="ECO:0007669"/>
    <property type="project" value="InterPro"/>
</dbReference>
<dbReference type="InterPro" id="IPR011330">
    <property type="entry name" value="Glyco_hydro/deAcase_b/a-brl"/>
</dbReference>
<dbReference type="Pfam" id="PF02839">
    <property type="entry name" value="CBM_5_12"/>
    <property type="match status" value="1"/>
</dbReference>
<dbReference type="GO" id="GO:0016020">
    <property type="term" value="C:membrane"/>
    <property type="evidence" value="ECO:0007669"/>
    <property type="project" value="TreeGrafter"/>
</dbReference>
<evidence type="ECO:0000256" key="3">
    <source>
        <dbReference type="SAM" id="SignalP"/>
    </source>
</evidence>
<keyword evidence="3" id="KW-0732">Signal</keyword>
<dbReference type="InterPro" id="IPR003610">
    <property type="entry name" value="CBM5/12"/>
</dbReference>
<name>A0A7W7T5Z4_9PSEU</name>
<dbReference type="Gene3D" id="3.20.20.370">
    <property type="entry name" value="Glycoside hydrolase/deacetylase"/>
    <property type="match status" value="1"/>
</dbReference>
<dbReference type="GO" id="GO:0005975">
    <property type="term" value="P:carbohydrate metabolic process"/>
    <property type="evidence" value="ECO:0007669"/>
    <property type="project" value="InterPro"/>
</dbReference>
<dbReference type="GO" id="GO:0016810">
    <property type="term" value="F:hydrolase activity, acting on carbon-nitrogen (but not peptide) bonds"/>
    <property type="evidence" value="ECO:0007669"/>
    <property type="project" value="InterPro"/>
</dbReference>
<evidence type="ECO:0000313" key="5">
    <source>
        <dbReference type="EMBL" id="MBB4966956.1"/>
    </source>
</evidence>
<comment type="caution">
    <text evidence="5">The sequence shown here is derived from an EMBL/GenBank/DDBJ whole genome shotgun (WGS) entry which is preliminary data.</text>
</comment>
<dbReference type="GO" id="GO:0030246">
    <property type="term" value="F:carbohydrate binding"/>
    <property type="evidence" value="ECO:0007669"/>
    <property type="project" value="InterPro"/>
</dbReference>
<feature type="signal peptide" evidence="3">
    <location>
        <begin position="1"/>
        <end position="26"/>
    </location>
</feature>
<dbReference type="SUPFAM" id="SSF51055">
    <property type="entry name" value="Carbohydrate binding domain"/>
    <property type="match status" value="1"/>
</dbReference>
<sequence>MSRLGIGMAVLGAMAVLATVVTPASAAGGPTGEIVYSTRGDGRALALTFDDGPSPTWTPPLLDLLRERKVRAVFCVLGGEAQRHPDLVRRIAAEGHALCNHSMWHEDLAAKTPDEVAADLVATSDAIRKAAGDPNLPIPYYRAPFGSWGTTATVAASLGMSAAAWSVDPRDWDGSPADVLVDRLTAQLHPTAVILSHDGGDRGPTLTAYRTLIPRWQADGWRFDLPRLTGGPYPSLCTAPTWERDRSYPGGSRVSHEGHVYQANWWARVERPTTAPWVWSDLGAC</sequence>
<dbReference type="AlphaFoldDB" id="A0A7W7T5Z4"/>
<accession>A0A7W7T5Z4</accession>
<dbReference type="InterPro" id="IPR002509">
    <property type="entry name" value="NODB_dom"/>
</dbReference>
<keyword evidence="1" id="KW-0479">Metal-binding</keyword>
<dbReference type="Proteomes" id="UP000542674">
    <property type="component" value="Unassembled WGS sequence"/>
</dbReference>
<dbReference type="GO" id="GO:0046872">
    <property type="term" value="F:metal ion binding"/>
    <property type="evidence" value="ECO:0007669"/>
    <property type="project" value="UniProtKB-KW"/>
</dbReference>
<dbReference type="SMART" id="SM00495">
    <property type="entry name" value="ChtBD3"/>
    <property type="match status" value="1"/>
</dbReference>
<dbReference type="InterPro" id="IPR050248">
    <property type="entry name" value="Polysacc_deacetylase_ArnD"/>
</dbReference>
<dbReference type="Gene3D" id="2.10.10.20">
    <property type="entry name" value="Carbohydrate-binding module superfamily 5/12"/>
    <property type="match status" value="1"/>
</dbReference>
<evidence type="ECO:0000259" key="4">
    <source>
        <dbReference type="PROSITE" id="PS51677"/>
    </source>
</evidence>
<evidence type="ECO:0000313" key="6">
    <source>
        <dbReference type="Proteomes" id="UP000542674"/>
    </source>
</evidence>
<dbReference type="GO" id="GO:0005576">
    <property type="term" value="C:extracellular region"/>
    <property type="evidence" value="ECO:0007669"/>
    <property type="project" value="InterPro"/>
</dbReference>
<dbReference type="EMBL" id="JACHJS010000001">
    <property type="protein sequence ID" value="MBB4966956.1"/>
    <property type="molecule type" value="Genomic_DNA"/>
</dbReference>
<feature type="chain" id="PRO_5031461815" evidence="3">
    <location>
        <begin position="27"/>
        <end position="285"/>
    </location>
</feature>
<keyword evidence="2" id="KW-0378">Hydrolase</keyword>
<reference evidence="5 6" key="1">
    <citation type="submission" date="2020-08" db="EMBL/GenBank/DDBJ databases">
        <title>Sequencing the genomes of 1000 actinobacteria strains.</title>
        <authorList>
            <person name="Klenk H.-P."/>
        </authorList>
    </citation>
    <scope>NUCLEOTIDE SEQUENCE [LARGE SCALE GENOMIC DNA]</scope>
    <source>
        <strain evidence="5 6">DSM 45084</strain>
    </source>
</reference>
<keyword evidence="6" id="KW-1185">Reference proteome</keyword>
<dbReference type="RefSeq" id="WP_184671287.1">
    <property type="nucleotide sequence ID" value="NZ_BAABAI010000037.1"/>
</dbReference>
<organism evidence="5 6">
    <name type="scientific">Saccharothrix violaceirubra</name>
    <dbReference type="NCBI Taxonomy" id="413306"/>
    <lineage>
        <taxon>Bacteria</taxon>
        <taxon>Bacillati</taxon>
        <taxon>Actinomycetota</taxon>
        <taxon>Actinomycetes</taxon>
        <taxon>Pseudonocardiales</taxon>
        <taxon>Pseudonocardiaceae</taxon>
        <taxon>Saccharothrix</taxon>
    </lineage>
</organism>
<evidence type="ECO:0000256" key="2">
    <source>
        <dbReference type="ARBA" id="ARBA00022801"/>
    </source>
</evidence>
<dbReference type="PANTHER" id="PTHR10587:SF133">
    <property type="entry name" value="CHITIN DEACETYLASE 1-RELATED"/>
    <property type="match status" value="1"/>
</dbReference>
<dbReference type="InterPro" id="IPR036573">
    <property type="entry name" value="CBM_sf_5/12"/>
</dbReference>
<dbReference type="PROSITE" id="PS51677">
    <property type="entry name" value="NODB"/>
    <property type="match status" value="1"/>
</dbReference>
<protein>
    <submittedName>
        <fullName evidence="5">Peptidoglycan/xylan/chitin deacetylase (PgdA/CDA1 family)</fullName>
    </submittedName>
</protein>
<evidence type="ECO:0000256" key="1">
    <source>
        <dbReference type="ARBA" id="ARBA00022723"/>
    </source>
</evidence>
<dbReference type="Pfam" id="PF01522">
    <property type="entry name" value="Polysacc_deac_1"/>
    <property type="match status" value="1"/>
</dbReference>
<gene>
    <name evidence="5" type="ORF">F4559_004315</name>
</gene>
<proteinExistence type="predicted"/>
<dbReference type="SUPFAM" id="SSF88713">
    <property type="entry name" value="Glycoside hydrolase/deacetylase"/>
    <property type="match status" value="1"/>
</dbReference>
<feature type="domain" description="NodB homology" evidence="4">
    <location>
        <begin position="43"/>
        <end position="224"/>
    </location>
</feature>